<dbReference type="EMBL" id="KI393119">
    <property type="protein sequence ID" value="ERN09007.1"/>
    <property type="molecule type" value="Genomic_DNA"/>
</dbReference>
<dbReference type="eggNOG" id="KOG0646">
    <property type="taxonomic scope" value="Eukaryota"/>
</dbReference>
<dbReference type="PANTHER" id="PTHR18763:SF3">
    <property type="entry name" value="OS09G0477800 PROTEIN"/>
    <property type="match status" value="1"/>
</dbReference>
<dbReference type="KEGG" id="atr:18437144"/>
<dbReference type="SUPFAM" id="SSF50978">
    <property type="entry name" value="WD40 repeat-like"/>
    <property type="match status" value="1"/>
</dbReference>
<dbReference type="PROSITE" id="PS50082">
    <property type="entry name" value="WD_REPEATS_2"/>
    <property type="match status" value="1"/>
</dbReference>
<sequence length="428" mass="45117">MTSPHCEIIFVSYPSSNSIFAFDLASGSLLAHLSGCPSPHFLIPLAGKSPLQAGKPLLVAASSTETTHIFVWSWSSPAPSFSFPTPEPVLSMAATCDGQYLFSGGFSGQIHSFSTGKLLRSFFAHRSPVTHLVVSDDDSLLVSAAKDGSVSVWPLIRVLDFSCDSTAFPGQFATLSGGPNGDPGCFPTRFGGFPARMSAVSGLSVGPGALAVTSWADGTCATWSMMDASCVHLFVLPCTTMCLAVDPIGNMFYAGGPQGRVYAAPFMCHPAKVAAAAGPIRAEDVSLVVAGSVHDCDVAALAVGPRRNLVCRSRDGNLRVLDLGNGDILLEVGPVMGPVADVAVASNSGQFSSALKQFPDSEEGFTSDTRRFSRDVVEMEEWLKVVEDDRRRGLDCLERAIGTYERILNLFLKEASSSSSSSSSLVPK</sequence>
<dbReference type="HOGENOM" id="CLU_621700_0_0_1"/>
<organism evidence="2 3">
    <name type="scientific">Amborella trichopoda</name>
    <dbReference type="NCBI Taxonomy" id="13333"/>
    <lineage>
        <taxon>Eukaryota</taxon>
        <taxon>Viridiplantae</taxon>
        <taxon>Streptophyta</taxon>
        <taxon>Embryophyta</taxon>
        <taxon>Tracheophyta</taxon>
        <taxon>Spermatophyta</taxon>
        <taxon>Magnoliopsida</taxon>
        <taxon>Amborellales</taxon>
        <taxon>Amborellaceae</taxon>
        <taxon>Amborella</taxon>
    </lineage>
</organism>
<evidence type="ECO:0000313" key="2">
    <source>
        <dbReference type="EMBL" id="ERN09007.1"/>
    </source>
</evidence>
<proteinExistence type="predicted"/>
<dbReference type="InterPro" id="IPR045227">
    <property type="entry name" value="WDR18/Ipi3/RID3"/>
</dbReference>
<dbReference type="InterPro" id="IPR001680">
    <property type="entry name" value="WD40_rpt"/>
</dbReference>
<dbReference type="GO" id="GO:0120330">
    <property type="term" value="C:rixosome complex"/>
    <property type="evidence" value="ECO:0000318"/>
    <property type="project" value="GO_Central"/>
</dbReference>
<dbReference type="PANTHER" id="PTHR18763">
    <property type="entry name" value="WD-REPEAT PROTEIN 18"/>
    <property type="match status" value="1"/>
</dbReference>
<protein>
    <submittedName>
        <fullName evidence="2">Uncharacterized protein</fullName>
    </submittedName>
</protein>
<dbReference type="GO" id="GO:0006261">
    <property type="term" value="P:DNA-templated DNA replication"/>
    <property type="evidence" value="ECO:0000318"/>
    <property type="project" value="GO_Central"/>
</dbReference>
<gene>
    <name evidence="2" type="ORF">AMTR_s00153p00075290</name>
</gene>
<evidence type="ECO:0000256" key="1">
    <source>
        <dbReference type="PROSITE-ProRule" id="PRU00221"/>
    </source>
</evidence>
<dbReference type="OrthoDB" id="756370at2759"/>
<dbReference type="GO" id="GO:0006364">
    <property type="term" value="P:rRNA processing"/>
    <property type="evidence" value="ECO:0000318"/>
    <property type="project" value="GO_Central"/>
</dbReference>
<dbReference type="GO" id="GO:0005656">
    <property type="term" value="C:nuclear pre-replicative complex"/>
    <property type="evidence" value="ECO:0000318"/>
    <property type="project" value="GO_Central"/>
</dbReference>
<dbReference type="Proteomes" id="UP000017836">
    <property type="component" value="Unassembled WGS sequence"/>
</dbReference>
<dbReference type="InterPro" id="IPR036322">
    <property type="entry name" value="WD40_repeat_dom_sf"/>
</dbReference>
<name>W1PG74_AMBTC</name>
<dbReference type="OMA" id="ETTHIFV"/>
<feature type="repeat" description="WD" evidence="1">
    <location>
        <begin position="122"/>
        <end position="153"/>
    </location>
</feature>
<dbReference type="SMART" id="SM00320">
    <property type="entry name" value="WD40"/>
    <property type="match status" value="4"/>
</dbReference>
<accession>W1PG74</accession>
<dbReference type="Gramene" id="ERN09007">
    <property type="protein sequence ID" value="ERN09007"/>
    <property type="gene ID" value="AMTR_s00153p00075290"/>
</dbReference>
<keyword evidence="1" id="KW-0853">WD repeat</keyword>
<evidence type="ECO:0000313" key="3">
    <source>
        <dbReference type="Proteomes" id="UP000017836"/>
    </source>
</evidence>
<dbReference type="PROSITE" id="PS50294">
    <property type="entry name" value="WD_REPEATS_REGION"/>
    <property type="match status" value="1"/>
</dbReference>
<dbReference type="Pfam" id="PF00400">
    <property type="entry name" value="WD40"/>
    <property type="match status" value="1"/>
</dbReference>
<dbReference type="STRING" id="13333.W1PG74"/>
<dbReference type="InterPro" id="IPR015943">
    <property type="entry name" value="WD40/YVTN_repeat-like_dom_sf"/>
</dbReference>
<dbReference type="AlphaFoldDB" id="W1PG74"/>
<reference evidence="3" key="1">
    <citation type="journal article" date="2013" name="Science">
        <title>The Amborella genome and the evolution of flowering plants.</title>
        <authorList>
            <consortium name="Amborella Genome Project"/>
        </authorList>
    </citation>
    <scope>NUCLEOTIDE SEQUENCE [LARGE SCALE GENOMIC DNA]</scope>
</reference>
<keyword evidence="3" id="KW-1185">Reference proteome</keyword>
<dbReference type="Gene3D" id="2.130.10.10">
    <property type="entry name" value="YVTN repeat-like/Quinoprotein amine dehydrogenase"/>
    <property type="match status" value="2"/>
</dbReference>